<dbReference type="Proteomes" id="UP000322362">
    <property type="component" value="Unassembled WGS sequence"/>
</dbReference>
<feature type="signal peptide" evidence="2">
    <location>
        <begin position="1"/>
        <end position="19"/>
    </location>
</feature>
<feature type="compositionally biased region" description="Basic and acidic residues" evidence="1">
    <location>
        <begin position="32"/>
        <end position="41"/>
    </location>
</feature>
<sequence>MKKTSILFLIIFMVSTMLACGTNNPEPNNKPNPEEPDHPEIPDVSNPEAIRVMVYNIRHGRGMDNIVGLHRILEVIKNSEASIVALNEIDRHYGARSNYEDQVKSLADALDMHYVYQPTTTEPANTASGNKPREHGHALLSKYAIVESEKRDFSVGDDYGRGILRAKLNVDGQNLQVYVTHWGLTEAARFNHIKETVMFMNDYPGKSVLMGDLNATPDEHNIITLKSRLLDATEDNAYTFNAETPTKKIDYIFASGDMDITETKVINTTASDHRPIVADINLDKEIDNSLLYPNFPESFEVTDGNFINYEGGDRVRTFPSGAWNFTQAAIVNNPRYVYDDRPTSGIDVVRMRNNLTTSAYVQMDFDLLNGASKVTVWYSVYFKDASSTWRLEYSTDGGTTWTQTGSDISDAGFVKKQAVFNMDITGPVRFRINKLGLGTTNNGRLCIDDFAIYKK</sequence>
<evidence type="ECO:0000313" key="4">
    <source>
        <dbReference type="EMBL" id="TYR32627.1"/>
    </source>
</evidence>
<dbReference type="Pfam" id="PF03372">
    <property type="entry name" value="Exo_endo_phos"/>
    <property type="match status" value="1"/>
</dbReference>
<comment type="caution">
    <text evidence="4">The sequence shown here is derived from an EMBL/GenBank/DDBJ whole genome shotgun (WGS) entry which is preliminary data.</text>
</comment>
<dbReference type="InterPro" id="IPR005135">
    <property type="entry name" value="Endo/exonuclease/phosphatase"/>
</dbReference>
<evidence type="ECO:0000256" key="1">
    <source>
        <dbReference type="SAM" id="MobiDB-lite"/>
    </source>
</evidence>
<protein>
    <recommendedName>
        <fullName evidence="3">Endonuclease/exonuclease/phosphatase domain-containing protein</fullName>
    </recommendedName>
</protein>
<dbReference type="InterPro" id="IPR051916">
    <property type="entry name" value="GPI-anchor_lipid_remodeler"/>
</dbReference>
<organism evidence="4 5">
    <name type="scientific">Sphingobacterium phlebotomi</name>
    <dbReference type="NCBI Taxonomy" id="2605433"/>
    <lineage>
        <taxon>Bacteria</taxon>
        <taxon>Pseudomonadati</taxon>
        <taxon>Bacteroidota</taxon>
        <taxon>Sphingobacteriia</taxon>
        <taxon>Sphingobacteriales</taxon>
        <taxon>Sphingobacteriaceae</taxon>
        <taxon>Sphingobacterium</taxon>
    </lineage>
</organism>
<dbReference type="InterPro" id="IPR036691">
    <property type="entry name" value="Endo/exonu/phosph_ase_sf"/>
</dbReference>
<evidence type="ECO:0000259" key="3">
    <source>
        <dbReference type="Pfam" id="PF03372"/>
    </source>
</evidence>
<feature type="region of interest" description="Disordered" evidence="1">
    <location>
        <begin position="23"/>
        <end position="45"/>
    </location>
</feature>
<dbReference type="RefSeq" id="WP_148920755.1">
    <property type="nucleotide sequence ID" value="NZ_VTAV01000018.1"/>
</dbReference>
<dbReference type="AlphaFoldDB" id="A0A5D4GWF6"/>
<dbReference type="GO" id="GO:0006506">
    <property type="term" value="P:GPI anchor biosynthetic process"/>
    <property type="evidence" value="ECO:0007669"/>
    <property type="project" value="TreeGrafter"/>
</dbReference>
<dbReference type="EMBL" id="VTAV01000018">
    <property type="protein sequence ID" value="TYR32627.1"/>
    <property type="molecule type" value="Genomic_DNA"/>
</dbReference>
<keyword evidence="2" id="KW-0732">Signal</keyword>
<evidence type="ECO:0000313" key="5">
    <source>
        <dbReference type="Proteomes" id="UP000322362"/>
    </source>
</evidence>
<accession>A0A5D4GWF6</accession>
<dbReference type="PROSITE" id="PS51257">
    <property type="entry name" value="PROKAR_LIPOPROTEIN"/>
    <property type="match status" value="1"/>
</dbReference>
<gene>
    <name evidence="4" type="ORF">FXV77_18645</name>
</gene>
<feature type="chain" id="PRO_5022791446" description="Endonuclease/exonuclease/phosphatase domain-containing protein" evidence="2">
    <location>
        <begin position="20"/>
        <end position="455"/>
    </location>
</feature>
<dbReference type="Gene3D" id="3.60.10.10">
    <property type="entry name" value="Endonuclease/exonuclease/phosphatase"/>
    <property type="match status" value="1"/>
</dbReference>
<proteinExistence type="predicted"/>
<dbReference type="SUPFAM" id="SSF56219">
    <property type="entry name" value="DNase I-like"/>
    <property type="match status" value="1"/>
</dbReference>
<feature type="domain" description="Endonuclease/exonuclease/phosphatase" evidence="3">
    <location>
        <begin position="53"/>
        <end position="273"/>
    </location>
</feature>
<name>A0A5D4GWF6_9SPHI</name>
<dbReference type="GO" id="GO:0016020">
    <property type="term" value="C:membrane"/>
    <property type="evidence" value="ECO:0007669"/>
    <property type="project" value="GOC"/>
</dbReference>
<evidence type="ECO:0000256" key="2">
    <source>
        <dbReference type="SAM" id="SignalP"/>
    </source>
</evidence>
<keyword evidence="5" id="KW-1185">Reference proteome</keyword>
<dbReference type="PANTHER" id="PTHR14859">
    <property type="entry name" value="CALCOFLUOR WHITE HYPERSENSITIVE PROTEIN PRECURSOR"/>
    <property type="match status" value="1"/>
</dbReference>
<dbReference type="PANTHER" id="PTHR14859:SF15">
    <property type="entry name" value="ENDONUCLEASE_EXONUCLEASE_PHOSPHATASE DOMAIN-CONTAINING PROTEIN"/>
    <property type="match status" value="1"/>
</dbReference>
<reference evidence="4 5" key="1">
    <citation type="submission" date="2019-08" db="EMBL/GenBank/DDBJ databases">
        <title>Phlebobacter frassis gen. nov. sp. nov., a new member of family Sphingobacteriaceae isolated from sand fly rearing media.</title>
        <authorList>
            <person name="Kakumanu M.L."/>
            <person name="Marayati B.F."/>
            <person name="Wada-Katsumata A."/>
            <person name="Wasserberg G."/>
            <person name="Schal C."/>
            <person name="Apperson C.S."/>
            <person name="Ponnusamy L."/>
        </authorList>
    </citation>
    <scope>NUCLEOTIDE SEQUENCE [LARGE SCALE GENOMIC DNA]</scope>
    <source>
        <strain evidence="4 5">SSI9</strain>
    </source>
</reference>
<dbReference type="GO" id="GO:0003824">
    <property type="term" value="F:catalytic activity"/>
    <property type="evidence" value="ECO:0007669"/>
    <property type="project" value="InterPro"/>
</dbReference>